<comment type="subcellular location">
    <subcellularLocation>
        <location evidence="1 7">Cell membrane</location>
        <topology evidence="1 7">Multi-pass membrane protein</topology>
    </subcellularLocation>
</comment>
<evidence type="ECO:0000256" key="5">
    <source>
        <dbReference type="ARBA" id="ARBA00022989"/>
    </source>
</evidence>
<dbReference type="AlphaFoldDB" id="A0A0B2B5A2"/>
<dbReference type="PANTHER" id="PTHR30561">
    <property type="entry name" value="SMR FAMILY PROTON-DEPENDENT DRUG EFFLUX TRANSPORTER SUGE"/>
    <property type="match status" value="1"/>
</dbReference>
<keyword evidence="4 7" id="KW-0812">Transmembrane</keyword>
<evidence type="ECO:0000256" key="2">
    <source>
        <dbReference type="ARBA" id="ARBA00022448"/>
    </source>
</evidence>
<evidence type="ECO:0000256" key="3">
    <source>
        <dbReference type="ARBA" id="ARBA00022475"/>
    </source>
</evidence>
<keyword evidence="2" id="KW-0813">Transport</keyword>
<keyword evidence="6 8" id="KW-0472">Membrane</keyword>
<evidence type="ECO:0000256" key="1">
    <source>
        <dbReference type="ARBA" id="ARBA00004651"/>
    </source>
</evidence>
<dbReference type="GO" id="GO:0022857">
    <property type="term" value="F:transmembrane transporter activity"/>
    <property type="evidence" value="ECO:0007669"/>
    <property type="project" value="InterPro"/>
</dbReference>
<feature type="transmembrane region" description="Helical" evidence="8">
    <location>
        <begin position="28"/>
        <end position="48"/>
    </location>
</feature>
<feature type="transmembrane region" description="Helical" evidence="8">
    <location>
        <begin position="55"/>
        <end position="77"/>
    </location>
</feature>
<keyword evidence="5 8" id="KW-1133">Transmembrane helix</keyword>
<keyword evidence="3" id="KW-1003">Cell membrane</keyword>
<comment type="similarity">
    <text evidence="7">Belongs to the drug/metabolite transporter (DMT) superfamily. Small multidrug resistance (SMR) (TC 2.A.7.1) family.</text>
</comment>
<comment type="caution">
    <text evidence="9">The sequence shown here is derived from an EMBL/GenBank/DDBJ whole genome shotgun (WGS) entry which is preliminary data.</text>
</comment>
<dbReference type="Gene3D" id="1.10.3730.20">
    <property type="match status" value="1"/>
</dbReference>
<accession>A0A0B2B5A2</accession>
<dbReference type="InterPro" id="IPR045324">
    <property type="entry name" value="Small_multidrug_res"/>
</dbReference>
<dbReference type="Pfam" id="PF00893">
    <property type="entry name" value="Multi_Drug_Res"/>
    <property type="match status" value="1"/>
</dbReference>
<reference evidence="9 10" key="1">
    <citation type="submission" date="2017-11" db="EMBL/GenBank/DDBJ databases">
        <title>Genomic Encyclopedia of Archaeal and Bacterial Type Strains, Phase II (KMG-II): From Individual Species to Whole Genera.</title>
        <authorList>
            <person name="Goeker M."/>
        </authorList>
    </citation>
    <scope>NUCLEOTIDE SEQUENCE [LARGE SCALE GENOMIC DNA]</scope>
    <source>
        <strain evidence="9 10">DSM 27763</strain>
    </source>
</reference>
<sequence length="105" mass="10658">MWLALLGAILAEVGATLSLRMLAHGRRTWIVPVVAGYAVSFGLLALTLHLGLTIGVAYGIWTAVGVAVTALAGHVLFGEPLTALMGLGIALVAAGVLFIEAGATH</sequence>
<evidence type="ECO:0000256" key="6">
    <source>
        <dbReference type="ARBA" id="ARBA00023136"/>
    </source>
</evidence>
<dbReference type="InterPro" id="IPR037185">
    <property type="entry name" value="EmrE-like"/>
</dbReference>
<dbReference type="GO" id="GO:0005886">
    <property type="term" value="C:plasma membrane"/>
    <property type="evidence" value="ECO:0007669"/>
    <property type="project" value="UniProtKB-SubCell"/>
</dbReference>
<evidence type="ECO:0000256" key="8">
    <source>
        <dbReference type="SAM" id="Phobius"/>
    </source>
</evidence>
<dbReference type="RefSeq" id="WP_039365006.1">
    <property type="nucleotide sequence ID" value="NZ_PGEZ01000002.1"/>
</dbReference>
<gene>
    <name evidence="9" type="ORF">CLV56_3846</name>
</gene>
<dbReference type="InterPro" id="IPR000390">
    <property type="entry name" value="Small_drug/metabolite_transptr"/>
</dbReference>
<keyword evidence="10" id="KW-1185">Reference proteome</keyword>
<feature type="transmembrane region" description="Helical" evidence="8">
    <location>
        <begin position="83"/>
        <end position="103"/>
    </location>
</feature>
<evidence type="ECO:0000256" key="7">
    <source>
        <dbReference type="RuleBase" id="RU003942"/>
    </source>
</evidence>
<evidence type="ECO:0000256" key="4">
    <source>
        <dbReference type="ARBA" id="ARBA00022692"/>
    </source>
</evidence>
<dbReference type="EMBL" id="PGEZ01000002">
    <property type="protein sequence ID" value="PJJ54337.1"/>
    <property type="molecule type" value="Genomic_DNA"/>
</dbReference>
<organism evidence="9 10">
    <name type="scientific">Mumia flava</name>
    <dbReference type="NCBI Taxonomy" id="1348852"/>
    <lineage>
        <taxon>Bacteria</taxon>
        <taxon>Bacillati</taxon>
        <taxon>Actinomycetota</taxon>
        <taxon>Actinomycetes</taxon>
        <taxon>Propionibacteriales</taxon>
        <taxon>Nocardioidaceae</taxon>
        <taxon>Mumia</taxon>
    </lineage>
</organism>
<evidence type="ECO:0000313" key="9">
    <source>
        <dbReference type="EMBL" id="PJJ54337.1"/>
    </source>
</evidence>
<proteinExistence type="inferred from homology"/>
<dbReference type="Proteomes" id="UP000230842">
    <property type="component" value="Unassembled WGS sequence"/>
</dbReference>
<dbReference type="SUPFAM" id="SSF103481">
    <property type="entry name" value="Multidrug resistance efflux transporter EmrE"/>
    <property type="match status" value="1"/>
</dbReference>
<name>A0A0B2B5A2_9ACTN</name>
<evidence type="ECO:0000313" key="10">
    <source>
        <dbReference type="Proteomes" id="UP000230842"/>
    </source>
</evidence>
<protein>
    <submittedName>
        <fullName evidence="9">Small multidrug resistance pump</fullName>
    </submittedName>
</protein>
<dbReference type="OrthoDB" id="3175079at2"/>
<dbReference type="PANTHER" id="PTHR30561:SF1">
    <property type="entry name" value="MULTIDRUG TRANSPORTER EMRE"/>
    <property type="match status" value="1"/>
</dbReference>